<evidence type="ECO:0000256" key="4">
    <source>
        <dbReference type="ARBA" id="ARBA00023125"/>
    </source>
</evidence>
<dbReference type="Proteomes" id="UP001061302">
    <property type="component" value="Chromosome"/>
</dbReference>
<accession>A0ABY6DM15</accession>
<reference evidence="7" key="1">
    <citation type="submission" date="2022-10" db="EMBL/GenBank/DDBJ databases">
        <title>Chitiniphilus purpureus sp. nov., a novel chitin-degrading bacterium isolated from crawfish pond sediment.</title>
        <authorList>
            <person name="Li K."/>
        </authorList>
    </citation>
    <scope>NUCLEOTIDE SEQUENCE</scope>
    <source>
        <strain evidence="7">CD1</strain>
    </source>
</reference>
<feature type="compositionally biased region" description="Low complexity" evidence="5">
    <location>
        <begin position="62"/>
        <end position="74"/>
    </location>
</feature>
<comment type="similarity">
    <text evidence="2">Belongs to the histone-like protein H-NS family.</text>
</comment>
<dbReference type="SMART" id="SM00528">
    <property type="entry name" value="HNS"/>
    <property type="match status" value="1"/>
</dbReference>
<keyword evidence="8" id="KW-1185">Reference proteome</keyword>
<proteinExistence type="inferred from homology"/>
<dbReference type="RefSeq" id="WP_263124823.1">
    <property type="nucleotide sequence ID" value="NZ_CP106753.1"/>
</dbReference>
<sequence length="108" mass="11801">MDLSQYSLPQLYQLQKDVEKTIAERQVSDKKRLLDELQQLAASKGFSLNDVLGVNVSKKAGKAAGTKTGDAKYANPADRSQTWTGRGRKPAWVVTHLDQGGSLDDLAL</sequence>
<name>A0ABY6DM15_9NEIS</name>
<feature type="region of interest" description="Disordered" evidence="5">
    <location>
        <begin position="62"/>
        <end position="86"/>
    </location>
</feature>
<organism evidence="7 8">
    <name type="scientific">Chitiniphilus purpureus</name>
    <dbReference type="NCBI Taxonomy" id="2981137"/>
    <lineage>
        <taxon>Bacteria</taxon>
        <taxon>Pseudomonadati</taxon>
        <taxon>Pseudomonadota</taxon>
        <taxon>Betaproteobacteria</taxon>
        <taxon>Neisseriales</taxon>
        <taxon>Chitinibacteraceae</taxon>
        <taxon>Chitiniphilus</taxon>
    </lineage>
</organism>
<dbReference type="InterPro" id="IPR037150">
    <property type="entry name" value="H-NS_C_dom_sf"/>
</dbReference>
<evidence type="ECO:0000256" key="2">
    <source>
        <dbReference type="ARBA" id="ARBA00010610"/>
    </source>
</evidence>
<gene>
    <name evidence="7" type="ORF">N8I74_19225</name>
</gene>
<dbReference type="Pfam" id="PF00816">
    <property type="entry name" value="Histone_HNS"/>
    <property type="match status" value="1"/>
</dbReference>
<keyword evidence="3" id="KW-0963">Cytoplasm</keyword>
<keyword evidence="4" id="KW-0238">DNA-binding</keyword>
<evidence type="ECO:0000256" key="3">
    <source>
        <dbReference type="ARBA" id="ARBA00022490"/>
    </source>
</evidence>
<dbReference type="EMBL" id="CP106753">
    <property type="protein sequence ID" value="UXY15415.1"/>
    <property type="molecule type" value="Genomic_DNA"/>
</dbReference>
<evidence type="ECO:0000313" key="7">
    <source>
        <dbReference type="EMBL" id="UXY15415.1"/>
    </source>
</evidence>
<dbReference type="Gene3D" id="4.10.430.10">
    <property type="entry name" value="Histone-like protein H-NS, C-terminal domain"/>
    <property type="match status" value="1"/>
</dbReference>
<feature type="domain" description="DNA-binding protein H-NS-like C-terminal" evidence="6">
    <location>
        <begin position="63"/>
        <end position="108"/>
    </location>
</feature>
<protein>
    <submittedName>
        <fullName evidence="7">H-NS histone family protein</fullName>
    </submittedName>
</protein>
<dbReference type="SUPFAM" id="SSF81273">
    <property type="entry name" value="H-NS histone-like proteins"/>
    <property type="match status" value="1"/>
</dbReference>
<evidence type="ECO:0000313" key="8">
    <source>
        <dbReference type="Proteomes" id="UP001061302"/>
    </source>
</evidence>
<evidence type="ECO:0000259" key="6">
    <source>
        <dbReference type="SMART" id="SM00528"/>
    </source>
</evidence>
<evidence type="ECO:0000256" key="1">
    <source>
        <dbReference type="ARBA" id="ARBA00004453"/>
    </source>
</evidence>
<dbReference type="PANTHER" id="PTHR38097:SF2">
    <property type="entry name" value="DNA-BINDING PROTEIN STPA"/>
    <property type="match status" value="1"/>
</dbReference>
<evidence type="ECO:0000256" key="5">
    <source>
        <dbReference type="SAM" id="MobiDB-lite"/>
    </source>
</evidence>
<dbReference type="PANTHER" id="PTHR38097">
    <property type="match status" value="1"/>
</dbReference>
<comment type="subcellular location">
    <subcellularLocation>
        <location evidence="1">Cytoplasm</location>
        <location evidence="1">Nucleoid</location>
    </subcellularLocation>
</comment>
<dbReference type="InterPro" id="IPR027444">
    <property type="entry name" value="H-NS_C_dom"/>
</dbReference>